<organism evidence="1 2">
    <name type="scientific">Oesophagostomum dentatum</name>
    <name type="common">Nodular worm</name>
    <dbReference type="NCBI Taxonomy" id="61180"/>
    <lineage>
        <taxon>Eukaryota</taxon>
        <taxon>Metazoa</taxon>
        <taxon>Ecdysozoa</taxon>
        <taxon>Nematoda</taxon>
        <taxon>Chromadorea</taxon>
        <taxon>Rhabditida</taxon>
        <taxon>Rhabditina</taxon>
        <taxon>Rhabditomorpha</taxon>
        <taxon>Strongyloidea</taxon>
        <taxon>Strongylidae</taxon>
        <taxon>Oesophagostomum</taxon>
    </lineage>
</organism>
<dbReference type="AlphaFoldDB" id="A0A0B1TKG5"/>
<name>A0A0B1TKG5_OESDE</name>
<dbReference type="EMBL" id="KN549407">
    <property type="protein sequence ID" value="KHJ97724.1"/>
    <property type="molecule type" value="Genomic_DNA"/>
</dbReference>
<accession>A0A0B1TKG5</accession>
<proteinExistence type="predicted"/>
<keyword evidence="2" id="KW-1185">Reference proteome</keyword>
<evidence type="ECO:0000313" key="1">
    <source>
        <dbReference type="EMBL" id="KHJ97724.1"/>
    </source>
</evidence>
<dbReference type="Proteomes" id="UP000053660">
    <property type="component" value="Unassembled WGS sequence"/>
</dbReference>
<reference evidence="1 2" key="1">
    <citation type="submission" date="2014-03" db="EMBL/GenBank/DDBJ databases">
        <title>Draft genome of the hookworm Oesophagostomum dentatum.</title>
        <authorList>
            <person name="Mitreva M."/>
        </authorList>
    </citation>
    <scope>NUCLEOTIDE SEQUENCE [LARGE SCALE GENOMIC DNA]</scope>
    <source>
        <strain evidence="1 2">OD-Hann</strain>
    </source>
</reference>
<protein>
    <submittedName>
        <fullName evidence="1">Uncharacterized protein</fullName>
    </submittedName>
</protein>
<evidence type="ECO:0000313" key="2">
    <source>
        <dbReference type="Proteomes" id="UP000053660"/>
    </source>
</evidence>
<gene>
    <name evidence="1" type="ORF">OESDEN_02294</name>
</gene>
<sequence>MMRCSKPTEASIFSSHHIRIANVIKS</sequence>